<name>A0A944CAE0_9HYPH</name>
<dbReference type="SUPFAM" id="SSF55298">
    <property type="entry name" value="YjgF-like"/>
    <property type="match status" value="1"/>
</dbReference>
<comment type="caution">
    <text evidence="2">The sequence shown here is derived from an EMBL/GenBank/DDBJ whole genome shotgun (WGS) entry which is preliminary data.</text>
</comment>
<evidence type="ECO:0000313" key="3">
    <source>
        <dbReference type="Proteomes" id="UP000705379"/>
    </source>
</evidence>
<accession>A0A944CAE0</accession>
<organism evidence="2 3">
    <name type="scientific">Roseibium polysiphoniae</name>
    <dbReference type="NCBI Taxonomy" id="2571221"/>
    <lineage>
        <taxon>Bacteria</taxon>
        <taxon>Pseudomonadati</taxon>
        <taxon>Pseudomonadota</taxon>
        <taxon>Alphaproteobacteria</taxon>
        <taxon>Hyphomicrobiales</taxon>
        <taxon>Stappiaceae</taxon>
        <taxon>Roseibium</taxon>
    </lineage>
</organism>
<dbReference type="Proteomes" id="UP000705379">
    <property type="component" value="Unassembled WGS sequence"/>
</dbReference>
<dbReference type="Pfam" id="PF01042">
    <property type="entry name" value="Ribonuc_L-PSP"/>
    <property type="match status" value="1"/>
</dbReference>
<protein>
    <submittedName>
        <fullName evidence="2">RidA family protein</fullName>
    </submittedName>
</protein>
<dbReference type="GO" id="GO:0005829">
    <property type="term" value="C:cytosol"/>
    <property type="evidence" value="ECO:0007669"/>
    <property type="project" value="TreeGrafter"/>
</dbReference>
<dbReference type="PANTHER" id="PTHR11803:SF58">
    <property type="entry name" value="PROTEIN HMF1-RELATED"/>
    <property type="match status" value="1"/>
</dbReference>
<reference evidence="2" key="1">
    <citation type="submission" date="2018-08" db="EMBL/GenBank/DDBJ databases">
        <authorList>
            <person name="Jin W."/>
            <person name="Wang H."/>
            <person name="Yang Y."/>
            <person name="Li M."/>
            <person name="Liu J."/>
        </authorList>
    </citation>
    <scope>NUCLEOTIDE SEQUENCE</scope>
    <source>
        <strain evidence="2">AESS21</strain>
    </source>
</reference>
<reference evidence="2" key="2">
    <citation type="journal article" date="2021" name="Microorganisms">
        <title>Bacterial Dimethylsulfoniopropionate Biosynthesis in the East China Sea.</title>
        <authorList>
            <person name="Liu J."/>
            <person name="Zhang Y."/>
            <person name="Liu J."/>
            <person name="Zhong H."/>
            <person name="Williams B.T."/>
            <person name="Zheng Y."/>
            <person name="Curson A.R.J."/>
            <person name="Sun C."/>
            <person name="Sun H."/>
            <person name="Song D."/>
            <person name="Wagner Mackenzie B."/>
            <person name="Bermejo Martinez A."/>
            <person name="Todd J.D."/>
            <person name="Zhang X.H."/>
        </authorList>
    </citation>
    <scope>NUCLEOTIDE SEQUENCE</scope>
    <source>
        <strain evidence="2">AESS21</strain>
    </source>
</reference>
<dbReference type="InterPro" id="IPR038743">
    <property type="entry name" value="YjgH-like"/>
</dbReference>
<dbReference type="Gene3D" id="3.30.1330.40">
    <property type="entry name" value="RutC-like"/>
    <property type="match status" value="1"/>
</dbReference>
<dbReference type="RefSeq" id="WP_213214489.1">
    <property type="nucleotide sequence ID" value="NZ_QTKU01000001.1"/>
</dbReference>
<comment type="similarity">
    <text evidence="1">Belongs to the RutC family.</text>
</comment>
<dbReference type="InterPro" id="IPR035959">
    <property type="entry name" value="RutC-like_sf"/>
</dbReference>
<dbReference type="InterPro" id="IPR006175">
    <property type="entry name" value="YjgF/YER057c/UK114"/>
</dbReference>
<evidence type="ECO:0000313" key="2">
    <source>
        <dbReference type="EMBL" id="MBS8258724.1"/>
    </source>
</evidence>
<dbReference type="CDD" id="cd02198">
    <property type="entry name" value="YjgH_like"/>
    <property type="match status" value="1"/>
</dbReference>
<evidence type="ECO:0000256" key="1">
    <source>
        <dbReference type="ARBA" id="ARBA00010552"/>
    </source>
</evidence>
<dbReference type="EMBL" id="QTKU01000001">
    <property type="protein sequence ID" value="MBS8258724.1"/>
    <property type="molecule type" value="Genomic_DNA"/>
</dbReference>
<proteinExistence type="inferred from homology"/>
<gene>
    <name evidence="2" type="ORF">DYI23_00710</name>
</gene>
<dbReference type="GO" id="GO:0019239">
    <property type="term" value="F:deaminase activity"/>
    <property type="evidence" value="ECO:0007669"/>
    <property type="project" value="TreeGrafter"/>
</dbReference>
<sequence>MKRQAIVPKELQSYYSDWKMAPGLISGQHVFLTGFTGTDPEGTLPEDPEAQIRNAFEKIGLVLREANLDYGSLVEMTSYHFGLRTHLEVFKAVRADYVVEPYPAWTAIEVAGFAQQGAIVEIRAIAALD</sequence>
<dbReference type="AlphaFoldDB" id="A0A944CAE0"/>
<dbReference type="PANTHER" id="PTHR11803">
    <property type="entry name" value="2-IMINOBUTANOATE/2-IMINOPROPANOATE DEAMINASE RIDA"/>
    <property type="match status" value="1"/>
</dbReference>